<dbReference type="GO" id="GO:0022857">
    <property type="term" value="F:transmembrane transporter activity"/>
    <property type="evidence" value="ECO:0007669"/>
    <property type="project" value="InterPro"/>
</dbReference>
<dbReference type="AlphaFoldDB" id="F4GJ11"/>
<keyword evidence="5 6" id="KW-0472">Membrane</keyword>
<evidence type="ECO:0000256" key="5">
    <source>
        <dbReference type="ARBA" id="ARBA00023136"/>
    </source>
</evidence>
<feature type="transmembrane region" description="Helical" evidence="6">
    <location>
        <begin position="328"/>
        <end position="348"/>
    </location>
</feature>
<evidence type="ECO:0000256" key="2">
    <source>
        <dbReference type="ARBA" id="ARBA00022475"/>
    </source>
</evidence>
<dbReference type="InterPro" id="IPR001851">
    <property type="entry name" value="ABC_transp_permease"/>
</dbReference>
<feature type="transmembrane region" description="Helical" evidence="6">
    <location>
        <begin position="141"/>
        <end position="162"/>
    </location>
</feature>
<evidence type="ECO:0000256" key="1">
    <source>
        <dbReference type="ARBA" id="ARBA00004651"/>
    </source>
</evidence>
<dbReference type="PANTHER" id="PTHR47089:SF1">
    <property type="entry name" value="GUANOSINE ABC TRANSPORTER PERMEASE PROTEIN NUPP"/>
    <property type="match status" value="1"/>
</dbReference>
<evidence type="ECO:0000256" key="4">
    <source>
        <dbReference type="ARBA" id="ARBA00022989"/>
    </source>
</evidence>
<dbReference type="OrthoDB" id="45037at2"/>
<dbReference type="Proteomes" id="UP000007939">
    <property type="component" value="Chromosome"/>
</dbReference>
<organism evidence="7 8">
    <name type="scientific">Parasphaerochaeta coccoides (strain ATCC BAA-1237 / DSM 17374 / SPN1)</name>
    <name type="common">Sphaerochaeta coccoides</name>
    <dbReference type="NCBI Taxonomy" id="760011"/>
    <lineage>
        <taxon>Bacteria</taxon>
        <taxon>Pseudomonadati</taxon>
        <taxon>Spirochaetota</taxon>
        <taxon>Spirochaetia</taxon>
        <taxon>Spirochaetales</taxon>
        <taxon>Sphaerochaetaceae</taxon>
        <taxon>Parasphaerochaeta</taxon>
    </lineage>
</organism>
<accession>F4GJ11</accession>
<dbReference type="Pfam" id="PF02653">
    <property type="entry name" value="BPD_transp_2"/>
    <property type="match status" value="1"/>
</dbReference>
<evidence type="ECO:0000313" key="8">
    <source>
        <dbReference type="Proteomes" id="UP000007939"/>
    </source>
</evidence>
<feature type="transmembrane region" description="Helical" evidence="6">
    <location>
        <begin position="58"/>
        <end position="77"/>
    </location>
</feature>
<dbReference type="CDD" id="cd06580">
    <property type="entry name" value="TM_PBP1_transp_TpRbsC_like"/>
    <property type="match status" value="1"/>
</dbReference>
<comment type="subcellular location">
    <subcellularLocation>
        <location evidence="1">Cell membrane</location>
        <topology evidence="1">Multi-pass membrane protein</topology>
    </subcellularLocation>
</comment>
<feature type="transmembrane region" description="Helical" evidence="6">
    <location>
        <begin position="285"/>
        <end position="308"/>
    </location>
</feature>
<protein>
    <submittedName>
        <fullName evidence="7">Nucleoside ABC transporter membrane protein</fullName>
    </submittedName>
</protein>
<dbReference type="EMBL" id="CP002659">
    <property type="protein sequence ID" value="AEC01306.1"/>
    <property type="molecule type" value="Genomic_DNA"/>
</dbReference>
<dbReference type="KEGG" id="scc:Spico_0064"/>
<evidence type="ECO:0000313" key="7">
    <source>
        <dbReference type="EMBL" id="AEC01306.1"/>
    </source>
</evidence>
<dbReference type="PANTHER" id="PTHR47089">
    <property type="entry name" value="ABC TRANSPORTER, PERMEASE PROTEIN"/>
    <property type="match status" value="1"/>
</dbReference>
<keyword evidence="4 6" id="KW-1133">Transmembrane helix</keyword>
<dbReference type="HOGENOM" id="CLU_040769_0_2_12"/>
<keyword evidence="8" id="KW-1185">Reference proteome</keyword>
<dbReference type="RefSeq" id="WP_013738702.1">
    <property type="nucleotide sequence ID" value="NC_015436.1"/>
</dbReference>
<name>F4GJ11_PARC1</name>
<keyword evidence="2" id="KW-1003">Cell membrane</keyword>
<evidence type="ECO:0000256" key="6">
    <source>
        <dbReference type="SAM" id="Phobius"/>
    </source>
</evidence>
<feature type="transmembrane region" description="Helical" evidence="6">
    <location>
        <begin position="14"/>
        <end position="37"/>
    </location>
</feature>
<dbReference type="eggNOG" id="COG4603">
    <property type="taxonomic scope" value="Bacteria"/>
</dbReference>
<sequence>MIKGKKLQAPGQHVFLTGFSAIILGLLAGAVLMALIGRNPFSGYLYLFRGGLMNIKRIGDTMATATMLILVGLSVGFSFKTGLFNIGGAGQMLMGGLAATFVAHRMNLPRPLLLVMIIFFGLLAGAVWGIIPGFLKARFNVHEVVATIMMNWIAYWVVYYIVPAHLKGPSLETESMSIPAGNSLRMEWLSRLFNGSYINLGIFIAIAAVLIIKFILDRTTLGFELKTVGSNRFCAEYAGIKVNRDIIISMMISGGLAGLAGMAYYTGYSLNVQIGVMPSQGFDGIAVALLGASTPLGILLSGLFFGLLQAGKGFMNAMTKVPPEIADTIIAIIIYFTATSSLFLRFFVRWSKRRENVRQEKAMAASRKEDV</sequence>
<proteinExistence type="predicted"/>
<feature type="transmembrane region" description="Helical" evidence="6">
    <location>
        <begin position="83"/>
        <end position="103"/>
    </location>
</feature>
<reference evidence="8" key="1">
    <citation type="submission" date="2011-04" db="EMBL/GenBank/DDBJ databases">
        <title>The complete genome of Spirochaeta coccoides DSM 17374.</title>
        <authorList>
            <person name="Lucas S."/>
            <person name="Copeland A."/>
            <person name="Lapidus A."/>
            <person name="Bruce D."/>
            <person name="Goodwin L."/>
            <person name="Pitluck S."/>
            <person name="Peters L."/>
            <person name="Kyrpides N."/>
            <person name="Mavromatis K."/>
            <person name="Pagani I."/>
            <person name="Ivanova N."/>
            <person name="Ovchinnikova G."/>
            <person name="Lu M."/>
            <person name="Detter J.C."/>
            <person name="Tapia R."/>
            <person name="Han C."/>
            <person name="Land M."/>
            <person name="Hauser L."/>
            <person name="Markowitz V."/>
            <person name="Cheng J.-F."/>
            <person name="Hugenholtz P."/>
            <person name="Woyke T."/>
            <person name="Wu D."/>
            <person name="Spring S."/>
            <person name="Schroeder M."/>
            <person name="Brambilla E."/>
            <person name="Klenk H.-P."/>
            <person name="Eisen J.A."/>
        </authorList>
    </citation>
    <scope>NUCLEOTIDE SEQUENCE [LARGE SCALE GENOMIC DNA]</scope>
    <source>
        <strain evidence="8">ATCC BAA-1237 / DSM 17374 / SPN1</strain>
    </source>
</reference>
<feature type="transmembrane region" description="Helical" evidence="6">
    <location>
        <begin position="246"/>
        <end position="265"/>
    </location>
</feature>
<reference evidence="7 8" key="2">
    <citation type="journal article" date="2012" name="Stand. Genomic Sci.">
        <title>Complete genome sequence of the termite hindgut bacterium Spirochaeta coccoides type strain (SPN1(T)), reclassification in the genus Sphaerochaeta as Sphaerochaeta coccoides comb. nov. and emendations of the family Spirochaetaceae and the genus Sphaerochaeta.</title>
        <authorList>
            <person name="Abt B."/>
            <person name="Han C."/>
            <person name="Scheuner C."/>
            <person name="Lu M."/>
            <person name="Lapidus A."/>
            <person name="Nolan M."/>
            <person name="Lucas S."/>
            <person name="Hammon N."/>
            <person name="Deshpande S."/>
            <person name="Cheng J.F."/>
            <person name="Tapia R."/>
            <person name="Goodwin L.A."/>
            <person name="Pitluck S."/>
            <person name="Liolios K."/>
            <person name="Pagani I."/>
            <person name="Ivanova N."/>
            <person name="Mavromatis K."/>
            <person name="Mikhailova N."/>
            <person name="Huntemann M."/>
            <person name="Pati A."/>
            <person name="Chen A."/>
            <person name="Palaniappan K."/>
            <person name="Land M."/>
            <person name="Hauser L."/>
            <person name="Brambilla E.M."/>
            <person name="Rohde M."/>
            <person name="Spring S."/>
            <person name="Gronow S."/>
            <person name="Goker M."/>
            <person name="Woyke T."/>
            <person name="Bristow J."/>
            <person name="Eisen J.A."/>
            <person name="Markowitz V."/>
            <person name="Hugenholtz P."/>
            <person name="Kyrpides N.C."/>
            <person name="Klenk H.P."/>
            <person name="Detter J.C."/>
        </authorList>
    </citation>
    <scope>NUCLEOTIDE SEQUENCE [LARGE SCALE GENOMIC DNA]</scope>
    <source>
        <strain evidence="8">ATCC BAA-1237 / DSM 17374 / SPN1</strain>
    </source>
</reference>
<feature type="transmembrane region" description="Helical" evidence="6">
    <location>
        <begin position="196"/>
        <end position="216"/>
    </location>
</feature>
<dbReference type="GO" id="GO:0005886">
    <property type="term" value="C:plasma membrane"/>
    <property type="evidence" value="ECO:0007669"/>
    <property type="project" value="UniProtKB-SubCell"/>
</dbReference>
<dbReference type="STRING" id="760011.Spico_0064"/>
<feature type="transmembrane region" description="Helical" evidence="6">
    <location>
        <begin position="112"/>
        <end position="135"/>
    </location>
</feature>
<keyword evidence="3 6" id="KW-0812">Transmembrane</keyword>
<gene>
    <name evidence="7" type="ordered locus">Spico_0064</name>
</gene>
<evidence type="ECO:0000256" key="3">
    <source>
        <dbReference type="ARBA" id="ARBA00022692"/>
    </source>
</evidence>